<organism evidence="1 2">
    <name type="scientific">Moritella viscosa</name>
    <dbReference type="NCBI Taxonomy" id="80854"/>
    <lineage>
        <taxon>Bacteria</taxon>
        <taxon>Pseudomonadati</taxon>
        <taxon>Pseudomonadota</taxon>
        <taxon>Gammaproteobacteria</taxon>
        <taxon>Alteromonadales</taxon>
        <taxon>Moritellaceae</taxon>
        <taxon>Moritella</taxon>
    </lineage>
</organism>
<sequence>MDTTKKKIFANYVTLDRLSIQQVKDMHNLFIQYYHNADFSTFLDDLSEKDGLILIRENKSKRIVGFSTLKTLRFKLKGKEVKGIFSGDTIIERKYWGSSKAMICFVKVLLKEKLRDPLTPLFWLLISKGYKTYLLLANNFPKHYPHHQGQFDELSSVVEQYCLHLYPSYYDEQQQILDFGGDYQKLRGEVAEITAEMKLGIPKIGFFEDRNPKWREGKELPCVGEINVSMFTFFAQKALRKRLQKNNINWDLGLISLTRRLVK</sequence>
<evidence type="ECO:0000313" key="2">
    <source>
        <dbReference type="Proteomes" id="UP000183794"/>
    </source>
</evidence>
<evidence type="ECO:0000313" key="1">
    <source>
        <dbReference type="EMBL" id="SGZ09873.1"/>
    </source>
</evidence>
<proteinExistence type="predicted"/>
<gene>
    <name evidence="1" type="ORF">NVI5450_3512</name>
</gene>
<dbReference type="KEGG" id="mvs:MVIS_2655"/>
<name>A0A090IE05_9GAMM</name>
<protein>
    <submittedName>
        <fullName evidence="1">Uncharacterized protein</fullName>
    </submittedName>
</protein>
<accession>A0A090IE05</accession>
<dbReference type="HOGENOM" id="CLU_088154_0_0_6"/>
<dbReference type="STRING" id="80854.MVIS_2655"/>
<dbReference type="PATRIC" id="fig|80854.5.peg.2823"/>
<dbReference type="AlphaFoldDB" id="A0A090IE05"/>
<dbReference type="EMBL" id="FPLD01000097">
    <property type="protein sequence ID" value="SGZ09873.1"/>
    <property type="molecule type" value="Genomic_DNA"/>
</dbReference>
<reference evidence="1 2" key="1">
    <citation type="submission" date="2016-11" db="EMBL/GenBank/DDBJ databases">
        <authorList>
            <person name="Jaros S."/>
            <person name="Januszkiewicz K."/>
            <person name="Wedrychowicz H."/>
        </authorList>
    </citation>
    <scope>NUCLEOTIDE SEQUENCE [LARGE SCALE GENOMIC DNA]</scope>
    <source>
        <strain evidence="1">NVI 5450</strain>
    </source>
</reference>
<dbReference type="OrthoDB" id="333393at2"/>
<dbReference type="RefSeq" id="WP_045110789.1">
    <property type="nucleotide sequence ID" value="NZ_CAWRBC010000061.1"/>
</dbReference>
<dbReference type="Proteomes" id="UP000183794">
    <property type="component" value="Unassembled WGS sequence"/>
</dbReference>